<dbReference type="GO" id="GO:0015221">
    <property type="term" value="F:lipopolysaccharide transmembrane transporter activity"/>
    <property type="evidence" value="ECO:0007669"/>
    <property type="project" value="InterPro"/>
</dbReference>
<name>A0A248LK91_9NEIS</name>
<accession>A0A248LK91</accession>
<keyword evidence="2" id="KW-0997">Cell inner membrane</keyword>
<dbReference type="Proteomes" id="UP000197424">
    <property type="component" value="Chromosome"/>
</dbReference>
<dbReference type="RefSeq" id="WP_012697492.1">
    <property type="nucleotide sequence ID" value="NZ_CP022115.1"/>
</dbReference>
<keyword evidence="3 6" id="KW-0812">Transmembrane</keyword>
<evidence type="ECO:0000256" key="1">
    <source>
        <dbReference type="ARBA" id="ARBA00022475"/>
    </source>
</evidence>
<evidence type="ECO:0000256" key="5">
    <source>
        <dbReference type="ARBA" id="ARBA00023136"/>
    </source>
</evidence>
<dbReference type="GO" id="GO:0017089">
    <property type="term" value="F:glycolipid transfer activity"/>
    <property type="evidence" value="ECO:0007669"/>
    <property type="project" value="TreeGrafter"/>
</dbReference>
<evidence type="ECO:0000256" key="3">
    <source>
        <dbReference type="ARBA" id="ARBA00022692"/>
    </source>
</evidence>
<keyword evidence="5 6" id="KW-0472">Membrane</keyword>
<dbReference type="AlphaFoldDB" id="A0A248LK91"/>
<dbReference type="InterPro" id="IPR052363">
    <property type="entry name" value="LPS_export_LptC"/>
</dbReference>
<dbReference type="GO" id="GO:0005886">
    <property type="term" value="C:plasma membrane"/>
    <property type="evidence" value="ECO:0007669"/>
    <property type="project" value="InterPro"/>
</dbReference>
<evidence type="ECO:0000313" key="8">
    <source>
        <dbReference type="Proteomes" id="UP000197424"/>
    </source>
</evidence>
<evidence type="ECO:0000256" key="2">
    <source>
        <dbReference type="ARBA" id="ARBA00022519"/>
    </source>
</evidence>
<gene>
    <name evidence="7" type="ORF">LHGZ1_2080</name>
</gene>
<sequence length="190" mass="21584">MQRNLSRLFPVLLAVILVLLTFWLEYLLTNLPSGQNSINKDTVEYLATDYHSTAFNARGQIDKSAFGKELWQFPQQKRIHFSDSTLEQYQEGKRTLSVSAKTGHYDSDSKIAFLDQDVHLRREPTPTRPNVATADTSKLTVNTEKRTADTNAPTVYQEGADRVTATGVHYNDVTQQLTLKSRVRMTHVPQ</sequence>
<evidence type="ECO:0000256" key="6">
    <source>
        <dbReference type="SAM" id="Phobius"/>
    </source>
</evidence>
<dbReference type="GO" id="GO:0030288">
    <property type="term" value="C:outer membrane-bounded periplasmic space"/>
    <property type="evidence" value="ECO:0007669"/>
    <property type="project" value="TreeGrafter"/>
</dbReference>
<dbReference type="Gene3D" id="2.60.450.10">
    <property type="entry name" value="Lipopolysaccharide (LPS) transport protein A like domain"/>
    <property type="match status" value="1"/>
</dbReference>
<dbReference type="OrthoDB" id="8584279at2"/>
<dbReference type="EMBL" id="CP022115">
    <property type="protein sequence ID" value="ASJ24911.1"/>
    <property type="molecule type" value="Genomic_DNA"/>
</dbReference>
<feature type="transmembrane region" description="Helical" evidence="6">
    <location>
        <begin position="7"/>
        <end position="28"/>
    </location>
</feature>
<dbReference type="NCBIfam" id="TIGR04409">
    <property type="entry name" value="LptC_YrbK"/>
    <property type="match status" value="1"/>
</dbReference>
<dbReference type="Pfam" id="PF06835">
    <property type="entry name" value="LptC"/>
    <property type="match status" value="1"/>
</dbReference>
<dbReference type="PANTHER" id="PTHR37481:SF1">
    <property type="entry name" value="LIPOPOLYSACCHARIDE EXPORT SYSTEM PROTEIN LPTC"/>
    <property type="match status" value="1"/>
</dbReference>
<organism evidence="7 8">
    <name type="scientific">Laribacter hongkongensis</name>
    <dbReference type="NCBI Taxonomy" id="168471"/>
    <lineage>
        <taxon>Bacteria</taxon>
        <taxon>Pseudomonadati</taxon>
        <taxon>Pseudomonadota</taxon>
        <taxon>Betaproteobacteria</taxon>
        <taxon>Neisseriales</taxon>
        <taxon>Aquaspirillaceae</taxon>
        <taxon>Laribacter</taxon>
    </lineage>
</organism>
<dbReference type="PANTHER" id="PTHR37481">
    <property type="entry name" value="LIPOPOLYSACCHARIDE EXPORT SYSTEM PROTEIN LPTC"/>
    <property type="match status" value="1"/>
</dbReference>
<protein>
    <submittedName>
        <fullName evidence="7">DUF1239 domain containing protein</fullName>
    </submittedName>
</protein>
<dbReference type="InterPro" id="IPR010664">
    <property type="entry name" value="LipoPS_assembly_LptC-rel"/>
</dbReference>
<evidence type="ECO:0000313" key="7">
    <source>
        <dbReference type="EMBL" id="ASJ24911.1"/>
    </source>
</evidence>
<dbReference type="InterPro" id="IPR026265">
    <property type="entry name" value="LptC"/>
</dbReference>
<keyword evidence="4 6" id="KW-1133">Transmembrane helix</keyword>
<keyword evidence="1" id="KW-1003">Cell membrane</keyword>
<reference evidence="8" key="1">
    <citation type="submission" date="2017-06" db="EMBL/GenBank/DDBJ databases">
        <title>Whole genome sequence of Laribacter hongkongensis LHGZ1.</title>
        <authorList>
            <person name="Chen D."/>
            <person name="Wu H."/>
            <person name="Chen J."/>
        </authorList>
    </citation>
    <scope>NUCLEOTIDE SEQUENCE [LARGE SCALE GENOMIC DNA]</scope>
    <source>
        <strain evidence="8">LHGZ1</strain>
    </source>
</reference>
<evidence type="ECO:0000256" key="4">
    <source>
        <dbReference type="ARBA" id="ARBA00022989"/>
    </source>
</evidence>
<proteinExistence type="predicted"/>